<proteinExistence type="predicted"/>
<dbReference type="RefSeq" id="WP_130757709.1">
    <property type="nucleotide sequence ID" value="NZ_BIFY01000059.1"/>
</dbReference>
<dbReference type="AlphaFoldDB" id="A0A402DG16"/>
<accession>A0A402DG16</accession>
<keyword evidence="1" id="KW-0238">DNA-binding</keyword>
<evidence type="ECO:0000313" key="3">
    <source>
        <dbReference type="EMBL" id="GCE61133.1"/>
    </source>
</evidence>
<dbReference type="InterPro" id="IPR010998">
    <property type="entry name" value="Integrase_recombinase_N"/>
</dbReference>
<organism evidence="3 4">
    <name type="scientific">Microcystis aeruginosa NIES-4285</name>
    <dbReference type="NCBI Taxonomy" id="2497681"/>
    <lineage>
        <taxon>Bacteria</taxon>
        <taxon>Bacillati</taxon>
        <taxon>Cyanobacteriota</taxon>
        <taxon>Cyanophyceae</taxon>
        <taxon>Oscillatoriophycideae</taxon>
        <taxon>Chroococcales</taxon>
        <taxon>Microcystaceae</taxon>
        <taxon>Microcystis</taxon>
    </lineage>
</organism>
<dbReference type="GO" id="GO:0003677">
    <property type="term" value="F:DNA binding"/>
    <property type="evidence" value="ECO:0007669"/>
    <property type="project" value="UniProtKB-KW"/>
</dbReference>
<dbReference type="Proteomes" id="UP000289660">
    <property type="component" value="Unassembled WGS sequence"/>
</dbReference>
<evidence type="ECO:0000259" key="2">
    <source>
        <dbReference type="Pfam" id="PF13102"/>
    </source>
</evidence>
<gene>
    <name evidence="3" type="ORF">MiAbB_03065</name>
</gene>
<dbReference type="InterPro" id="IPR025269">
    <property type="entry name" value="SAM-like_dom"/>
</dbReference>
<protein>
    <recommendedName>
        <fullName evidence="2">Phage integrase SAM-like domain-containing protein</fullName>
    </recommendedName>
</protein>
<evidence type="ECO:0000313" key="4">
    <source>
        <dbReference type="Proteomes" id="UP000289660"/>
    </source>
</evidence>
<evidence type="ECO:0000256" key="1">
    <source>
        <dbReference type="ARBA" id="ARBA00023125"/>
    </source>
</evidence>
<dbReference type="EMBL" id="BIFY01000059">
    <property type="protein sequence ID" value="GCE61133.1"/>
    <property type="molecule type" value="Genomic_DNA"/>
</dbReference>
<dbReference type="Gene3D" id="1.10.150.130">
    <property type="match status" value="1"/>
</dbReference>
<comment type="caution">
    <text evidence="3">The sequence shown here is derived from an EMBL/GenBank/DDBJ whole genome shotgun (WGS) entry which is preliminary data.</text>
</comment>
<feature type="domain" description="Phage integrase SAM-like" evidence="2">
    <location>
        <begin position="13"/>
        <end position="51"/>
    </location>
</feature>
<dbReference type="Pfam" id="PF13102">
    <property type="entry name" value="Phage_int_SAM_5"/>
    <property type="match status" value="1"/>
</dbReference>
<reference evidence="4" key="1">
    <citation type="submission" date="2018-12" db="EMBL/GenBank/DDBJ databases">
        <title>Genome sequence of Microcystis aeruginosa NIES-4285.</title>
        <authorList>
            <person name="Tanabe Y."/>
        </authorList>
    </citation>
    <scope>NUCLEOTIDE SEQUENCE [LARGE SCALE GENOMIC DNA]</scope>
    <source>
        <strain evidence="4">NIES-4285</strain>
    </source>
</reference>
<name>A0A402DG16_MICAE</name>
<sequence length="133" mass="15600">MDDSQKYEADCQRIRKVNHELLKDFESWLESSGLSEKTINNHISNIDFYINEYLLYEDAVEAKDGVDMVGDFLGYWFIKKALWASQSSLKSNAGSLKKFYTFLLEKGLIDKNDLRELKETIKEELSEWLETLE</sequence>